<feature type="transmembrane region" description="Helical" evidence="11">
    <location>
        <begin position="209"/>
        <end position="227"/>
    </location>
</feature>
<dbReference type="InterPro" id="IPR018229">
    <property type="entry name" value="Rhodopsin_retinal_BS"/>
</dbReference>
<evidence type="ECO:0000256" key="5">
    <source>
        <dbReference type="ARBA" id="ARBA00022692"/>
    </source>
</evidence>
<evidence type="ECO:0000256" key="10">
    <source>
        <dbReference type="ARBA" id="ARBA00023170"/>
    </source>
</evidence>
<gene>
    <name evidence="12" type="ORF">ACFQL9_17435</name>
</gene>
<comment type="similarity">
    <text evidence="2">Belongs to the archaeal/bacterial/fungal opsin family.</text>
</comment>
<feature type="transmembrane region" description="Helical" evidence="11">
    <location>
        <begin position="41"/>
        <end position="64"/>
    </location>
</feature>
<comment type="subcellular location">
    <subcellularLocation>
        <location evidence="1">Membrane</location>
        <topology evidence="1">Multi-pass membrane protein</topology>
    </subcellularLocation>
</comment>
<dbReference type="RefSeq" id="WP_284032788.1">
    <property type="nucleotide sequence ID" value="NZ_JBHTAH010000025.1"/>
</dbReference>
<evidence type="ECO:0000256" key="2">
    <source>
        <dbReference type="ARBA" id="ARBA00008130"/>
    </source>
</evidence>
<dbReference type="InterPro" id="IPR001425">
    <property type="entry name" value="Arc/bac/fun_rhodopsins"/>
</dbReference>
<evidence type="ECO:0000256" key="11">
    <source>
        <dbReference type="SAM" id="Phobius"/>
    </source>
</evidence>
<dbReference type="GO" id="GO:0016020">
    <property type="term" value="C:membrane"/>
    <property type="evidence" value="ECO:0007669"/>
    <property type="project" value="UniProtKB-SubCell"/>
</dbReference>
<dbReference type="Proteomes" id="UP001596461">
    <property type="component" value="Unassembled WGS sequence"/>
</dbReference>
<keyword evidence="10" id="KW-0675">Receptor</keyword>
<dbReference type="CDD" id="cd15244">
    <property type="entry name" value="7tm_bacteriorhodopsin"/>
    <property type="match status" value="1"/>
</dbReference>
<keyword evidence="3" id="KW-0600">Photoreceptor protein</keyword>
<evidence type="ECO:0000256" key="7">
    <source>
        <dbReference type="ARBA" id="ARBA00022989"/>
    </source>
</evidence>
<evidence type="ECO:0000256" key="8">
    <source>
        <dbReference type="ARBA" id="ARBA00022991"/>
    </source>
</evidence>
<organism evidence="12 13">
    <name type="scientific">Halobaculum lipolyticum</name>
    <dbReference type="NCBI Taxonomy" id="3032001"/>
    <lineage>
        <taxon>Archaea</taxon>
        <taxon>Methanobacteriati</taxon>
        <taxon>Methanobacteriota</taxon>
        <taxon>Stenosarchaea group</taxon>
        <taxon>Halobacteria</taxon>
        <taxon>Halobacteriales</taxon>
        <taxon>Haloferacaceae</taxon>
        <taxon>Halobaculum</taxon>
    </lineage>
</organism>
<accession>A0ABD5WJ63</accession>
<evidence type="ECO:0000313" key="12">
    <source>
        <dbReference type="EMBL" id="MFC7071431.1"/>
    </source>
</evidence>
<evidence type="ECO:0000256" key="4">
    <source>
        <dbReference type="ARBA" id="ARBA00022606"/>
    </source>
</evidence>
<dbReference type="PANTHER" id="PTHR28286">
    <property type="match status" value="1"/>
</dbReference>
<feature type="transmembrane region" description="Helical" evidence="11">
    <location>
        <begin position="176"/>
        <end position="194"/>
    </location>
</feature>
<dbReference type="Gene3D" id="1.20.1070.10">
    <property type="entry name" value="Rhodopsin 7-helix transmembrane proteins"/>
    <property type="match status" value="1"/>
</dbReference>
<dbReference type="PRINTS" id="PR00251">
    <property type="entry name" value="BACTRLOPSIN"/>
</dbReference>
<dbReference type="PROSITE" id="PS00950">
    <property type="entry name" value="BACTERIAL_OPSIN_1"/>
    <property type="match status" value="1"/>
</dbReference>
<dbReference type="SUPFAM" id="SSF81321">
    <property type="entry name" value="Family A G protein-coupled receptor-like"/>
    <property type="match status" value="1"/>
</dbReference>
<feature type="transmembrane region" description="Helical" evidence="11">
    <location>
        <begin position="12"/>
        <end position="29"/>
    </location>
</feature>
<proteinExistence type="inferred from homology"/>
<dbReference type="Pfam" id="PF01036">
    <property type="entry name" value="Bac_rhodopsin"/>
    <property type="match status" value="1"/>
</dbReference>
<name>A0ABD5WJ63_9EURY</name>
<keyword evidence="13" id="KW-1185">Reference proteome</keyword>
<keyword evidence="7 11" id="KW-1133">Transmembrane helix</keyword>
<keyword evidence="6" id="KW-0681">Retinal protein</keyword>
<dbReference type="PROSITE" id="PS00327">
    <property type="entry name" value="BACTERIAL_OPSIN_RET"/>
    <property type="match status" value="1"/>
</dbReference>
<feature type="transmembrane region" description="Helical" evidence="11">
    <location>
        <begin position="84"/>
        <end position="102"/>
    </location>
</feature>
<dbReference type="EMBL" id="JBHTAH010000025">
    <property type="protein sequence ID" value="MFC7071431.1"/>
    <property type="molecule type" value="Genomic_DNA"/>
</dbReference>
<feature type="transmembrane region" description="Helical" evidence="11">
    <location>
        <begin position="109"/>
        <end position="129"/>
    </location>
</feature>
<protein>
    <submittedName>
        <fullName evidence="12">Bacteriorhodopsin</fullName>
    </submittedName>
</protein>
<dbReference type="AlphaFoldDB" id="A0ABD5WJ63"/>
<reference evidence="12 13" key="1">
    <citation type="journal article" date="2019" name="Int. J. Syst. Evol. Microbiol.">
        <title>The Global Catalogue of Microorganisms (GCM) 10K type strain sequencing project: providing services to taxonomists for standard genome sequencing and annotation.</title>
        <authorList>
            <consortium name="The Broad Institute Genomics Platform"/>
            <consortium name="The Broad Institute Genome Sequencing Center for Infectious Disease"/>
            <person name="Wu L."/>
            <person name="Ma J."/>
        </authorList>
    </citation>
    <scope>NUCLEOTIDE SEQUENCE [LARGE SCALE GENOMIC DNA]</scope>
    <source>
        <strain evidence="12 13">DT31</strain>
    </source>
</reference>
<evidence type="ECO:0000313" key="13">
    <source>
        <dbReference type="Proteomes" id="UP001596461"/>
    </source>
</evidence>
<keyword evidence="4" id="KW-0716">Sensory transduction</keyword>
<evidence type="ECO:0000256" key="6">
    <source>
        <dbReference type="ARBA" id="ARBA00022925"/>
    </source>
</evidence>
<evidence type="ECO:0000256" key="3">
    <source>
        <dbReference type="ARBA" id="ARBA00022543"/>
    </source>
</evidence>
<keyword evidence="5 11" id="KW-0812">Transmembrane</keyword>
<dbReference type="GO" id="GO:0007602">
    <property type="term" value="P:phototransduction"/>
    <property type="evidence" value="ECO:0007669"/>
    <property type="project" value="UniProtKB-KW"/>
</dbReference>
<evidence type="ECO:0000256" key="1">
    <source>
        <dbReference type="ARBA" id="ARBA00004141"/>
    </source>
</evidence>
<dbReference type="PANTHER" id="PTHR28286:SF2">
    <property type="entry name" value="BACTERIORHODOPSIN _OPSIN, NOPA (EUROFUNG)"/>
    <property type="match status" value="1"/>
</dbReference>
<sequence>MTTPATGLETWSLWIGTIGMTLGTLYFIAQGWSVRDAEQQEYYIITIFIPAIAAASYFSMATGFGLIEVPVQGLGTLDIYWARYADWLFTTPLLLLDLALLAGADRNTIATLVGLDVFMIVTGLVGALAREGAAVRLAWWGISTGALIVLLYYLLGTLSEQASAMSGERAALFARLRNLVLVLWSLYPVVWILGTESGFEILPLGVETAAFAVLDLAAKVGFGIVLLRSRSVLSGSATRSAQTAD</sequence>
<comment type="caution">
    <text evidence="12">The sequence shown here is derived from an EMBL/GenBank/DDBJ whole genome shotgun (WGS) entry which is preliminary data.</text>
</comment>
<dbReference type="GO" id="GO:0009881">
    <property type="term" value="F:photoreceptor activity"/>
    <property type="evidence" value="ECO:0007669"/>
    <property type="project" value="UniProtKB-KW"/>
</dbReference>
<keyword evidence="8" id="KW-0157">Chromophore</keyword>
<keyword evidence="9 11" id="KW-0472">Membrane</keyword>
<dbReference type="SMART" id="SM01021">
    <property type="entry name" value="Bac_rhodopsin"/>
    <property type="match status" value="1"/>
</dbReference>
<feature type="transmembrane region" description="Helical" evidence="11">
    <location>
        <begin position="135"/>
        <end position="155"/>
    </location>
</feature>
<evidence type="ECO:0000256" key="9">
    <source>
        <dbReference type="ARBA" id="ARBA00023136"/>
    </source>
</evidence>